<dbReference type="SUPFAM" id="SSF46689">
    <property type="entry name" value="Homeodomain-like"/>
    <property type="match status" value="1"/>
</dbReference>
<feature type="domain" description="HTH psq-type" evidence="2">
    <location>
        <begin position="6"/>
        <end position="54"/>
    </location>
</feature>
<evidence type="ECO:0000313" key="3">
    <source>
        <dbReference type="EMBL" id="GBN09576.1"/>
    </source>
</evidence>
<dbReference type="InterPro" id="IPR009057">
    <property type="entry name" value="Homeodomain-like_sf"/>
</dbReference>
<name>A0A4Y2L7J6_ARAVE</name>
<dbReference type="GO" id="GO:0005634">
    <property type="term" value="C:nucleus"/>
    <property type="evidence" value="ECO:0007669"/>
    <property type="project" value="UniProtKB-SubCell"/>
</dbReference>
<accession>A0A4Y2L7J6</accession>
<comment type="subcellular location">
    <subcellularLocation>
        <location evidence="1">Nucleus</location>
    </subcellularLocation>
</comment>
<dbReference type="OrthoDB" id="5919228at2759"/>
<dbReference type="InterPro" id="IPR007889">
    <property type="entry name" value="HTH_Psq"/>
</dbReference>
<sequence length="87" mass="10151">MANCGKRKRAVVSMDLHLDALKRIDKSKSLKSIALSFCVDESTVSDWKKKRKEIESFCSKLETNRSTLKKPKMEKLDDMLLLWFNQE</sequence>
<evidence type="ECO:0000256" key="1">
    <source>
        <dbReference type="ARBA" id="ARBA00004123"/>
    </source>
</evidence>
<dbReference type="Pfam" id="PF04218">
    <property type="entry name" value="CENP-B_N"/>
    <property type="match status" value="1"/>
</dbReference>
<evidence type="ECO:0000259" key="2">
    <source>
        <dbReference type="Pfam" id="PF04218"/>
    </source>
</evidence>
<dbReference type="EMBL" id="BGPR01005372">
    <property type="protein sequence ID" value="GBN09576.1"/>
    <property type="molecule type" value="Genomic_DNA"/>
</dbReference>
<gene>
    <name evidence="3" type="ORF">AVEN_21127_1</name>
</gene>
<evidence type="ECO:0000313" key="4">
    <source>
        <dbReference type="Proteomes" id="UP000499080"/>
    </source>
</evidence>
<dbReference type="InterPro" id="IPR036388">
    <property type="entry name" value="WH-like_DNA-bd_sf"/>
</dbReference>
<dbReference type="GO" id="GO:0003677">
    <property type="term" value="F:DNA binding"/>
    <property type="evidence" value="ECO:0007669"/>
    <property type="project" value="InterPro"/>
</dbReference>
<dbReference type="AlphaFoldDB" id="A0A4Y2L7J6"/>
<protein>
    <recommendedName>
        <fullName evidence="2">HTH psq-type domain-containing protein</fullName>
    </recommendedName>
</protein>
<organism evidence="3 4">
    <name type="scientific">Araneus ventricosus</name>
    <name type="common">Orbweaver spider</name>
    <name type="synonym">Epeira ventricosa</name>
    <dbReference type="NCBI Taxonomy" id="182803"/>
    <lineage>
        <taxon>Eukaryota</taxon>
        <taxon>Metazoa</taxon>
        <taxon>Ecdysozoa</taxon>
        <taxon>Arthropoda</taxon>
        <taxon>Chelicerata</taxon>
        <taxon>Arachnida</taxon>
        <taxon>Araneae</taxon>
        <taxon>Araneomorphae</taxon>
        <taxon>Entelegynae</taxon>
        <taxon>Araneoidea</taxon>
        <taxon>Araneidae</taxon>
        <taxon>Araneus</taxon>
    </lineage>
</organism>
<keyword evidence="4" id="KW-1185">Reference proteome</keyword>
<dbReference type="Proteomes" id="UP000499080">
    <property type="component" value="Unassembled WGS sequence"/>
</dbReference>
<proteinExistence type="predicted"/>
<dbReference type="Gene3D" id="1.10.10.10">
    <property type="entry name" value="Winged helix-like DNA-binding domain superfamily/Winged helix DNA-binding domain"/>
    <property type="match status" value="1"/>
</dbReference>
<reference evidence="3 4" key="1">
    <citation type="journal article" date="2019" name="Sci. Rep.">
        <title>Orb-weaving spider Araneus ventricosus genome elucidates the spidroin gene catalogue.</title>
        <authorList>
            <person name="Kono N."/>
            <person name="Nakamura H."/>
            <person name="Ohtoshi R."/>
            <person name="Moran D.A.P."/>
            <person name="Shinohara A."/>
            <person name="Yoshida Y."/>
            <person name="Fujiwara M."/>
            <person name="Mori M."/>
            <person name="Tomita M."/>
            <person name="Arakawa K."/>
        </authorList>
    </citation>
    <scope>NUCLEOTIDE SEQUENCE [LARGE SCALE GENOMIC DNA]</scope>
</reference>
<comment type="caution">
    <text evidence="3">The sequence shown here is derived from an EMBL/GenBank/DDBJ whole genome shotgun (WGS) entry which is preliminary data.</text>
</comment>